<keyword evidence="7" id="KW-0863">Zinc-finger</keyword>
<proteinExistence type="inferred from homology"/>
<keyword evidence="8" id="KW-0833">Ubl conjugation pathway</keyword>
<evidence type="ECO:0000256" key="7">
    <source>
        <dbReference type="ARBA" id="ARBA00022771"/>
    </source>
</evidence>
<evidence type="ECO:0000256" key="4">
    <source>
        <dbReference type="ARBA" id="ARBA00022679"/>
    </source>
</evidence>
<dbReference type="EMBL" id="PDUG01000002">
    <property type="protein sequence ID" value="PIC48835.1"/>
    <property type="molecule type" value="Genomic_DNA"/>
</dbReference>
<dbReference type="GO" id="GO:0016567">
    <property type="term" value="P:protein ubiquitination"/>
    <property type="evidence" value="ECO:0007669"/>
    <property type="project" value="InterPro"/>
</dbReference>
<dbReference type="Pfam" id="PF01485">
    <property type="entry name" value="IBR"/>
    <property type="match status" value="1"/>
</dbReference>
<dbReference type="PROSITE" id="PS51873">
    <property type="entry name" value="TRIAD"/>
    <property type="match status" value="1"/>
</dbReference>
<keyword evidence="9" id="KW-0862">Zinc</keyword>
<dbReference type="CDD" id="cd20343">
    <property type="entry name" value="BRcat_RBR_HHARI-like"/>
    <property type="match status" value="1"/>
</dbReference>
<dbReference type="InterPro" id="IPR044066">
    <property type="entry name" value="TRIAD_supradom"/>
</dbReference>
<dbReference type="InterPro" id="IPR002867">
    <property type="entry name" value="IBR_dom"/>
</dbReference>
<evidence type="ECO:0000256" key="10">
    <source>
        <dbReference type="SAM" id="MobiDB-lite"/>
    </source>
</evidence>
<protein>
    <recommendedName>
        <fullName evidence="3">RBR-type E3 ubiquitin transferase</fullName>
        <ecNumber evidence="3">2.3.2.31</ecNumber>
    </recommendedName>
</protein>
<keyword evidence="4" id="KW-0808">Transferase</keyword>
<dbReference type="PROSITE" id="PS00518">
    <property type="entry name" value="ZF_RING_1"/>
    <property type="match status" value="1"/>
</dbReference>
<dbReference type="STRING" id="1611254.A0A2G5VAL9"/>
<keyword evidence="13" id="KW-1185">Reference proteome</keyword>
<gene>
    <name evidence="12" type="primary">Cnig_chr_II.g7670</name>
    <name evidence="12" type="ORF">B9Z55_007670</name>
</gene>
<dbReference type="InterPro" id="IPR045840">
    <property type="entry name" value="Ariadne"/>
</dbReference>
<dbReference type="Pfam" id="PF21235">
    <property type="entry name" value="UBA_ARI1"/>
    <property type="match status" value="1"/>
</dbReference>
<dbReference type="OrthoDB" id="10009520at2759"/>
<dbReference type="PANTHER" id="PTHR11685">
    <property type="entry name" value="RBR FAMILY RING FINGER AND IBR DOMAIN-CONTAINING"/>
    <property type="match status" value="1"/>
</dbReference>
<dbReference type="Gene3D" id="3.30.40.10">
    <property type="entry name" value="Zinc/RING finger domain, C3HC4 (zinc finger)"/>
    <property type="match status" value="1"/>
</dbReference>
<comment type="caution">
    <text evidence="12">The sequence shown here is derived from an EMBL/GenBank/DDBJ whole genome shotgun (WGS) entry which is preliminary data.</text>
</comment>
<evidence type="ECO:0000256" key="8">
    <source>
        <dbReference type="ARBA" id="ARBA00022786"/>
    </source>
</evidence>
<reference evidence="13" key="1">
    <citation type="submission" date="2017-10" db="EMBL/GenBank/DDBJ databases">
        <title>Rapid genome shrinkage in a self-fertile nematode reveals novel sperm competition proteins.</title>
        <authorList>
            <person name="Yin D."/>
            <person name="Schwarz E.M."/>
            <person name="Thomas C.G."/>
            <person name="Felde R.L."/>
            <person name="Korf I.F."/>
            <person name="Cutter A.D."/>
            <person name="Schartner C.M."/>
            <person name="Ralston E.J."/>
            <person name="Meyer B.J."/>
            <person name="Haag E.S."/>
        </authorList>
    </citation>
    <scope>NUCLEOTIDE SEQUENCE [LARGE SCALE GENOMIC DNA]</scope>
    <source>
        <strain evidence="13">JU1422</strain>
    </source>
</reference>
<organism evidence="12 13">
    <name type="scientific">Caenorhabditis nigoni</name>
    <dbReference type="NCBI Taxonomy" id="1611254"/>
    <lineage>
        <taxon>Eukaryota</taxon>
        <taxon>Metazoa</taxon>
        <taxon>Ecdysozoa</taxon>
        <taxon>Nematoda</taxon>
        <taxon>Chromadorea</taxon>
        <taxon>Rhabditida</taxon>
        <taxon>Rhabditina</taxon>
        <taxon>Rhabditomorpha</taxon>
        <taxon>Rhabditoidea</taxon>
        <taxon>Rhabditidae</taxon>
        <taxon>Peloderinae</taxon>
        <taxon>Caenorhabditis</taxon>
    </lineage>
</organism>
<sequence length="472" mass="55198">MDSDYSGDEEYVEENDEDLSDEDQVVAMKVEDNKFMTHGELEIEMKKTIAEVQAVLQIKKGICRILLHKFKWNKEALFDKFYDCLDMTEFLKGCQIIRKSEDEESHKGECDICVDLTDLVGLSCGHLACSKCWKAYITEKIVDGRQSEIECLASKCDLLIEDEKIKTILSDSLVLDAYDYHKVNGFVMTNPFIKWCPGKNCGRAVKVFSTDSQLIECECGARFCFCCYENWHEPVTCELQKQWVIRCKSDSETANWIMAHTKECPKCHTTIEKNGGCNHMSCQTRSCMHEFCWLCMKPWRGHTACNSYVDKNEQQRTNSRQSLERYLFYYNRYRTHEQSLQLEMKLKKKVAIKMDQIANATKAYVEGKCLEQAVEVLSQCRQTMMYSYVFAFYLQKDNNSQIFEDNQKDLEAATENLSELLEKDIDEDDYSKLFKLVQDKSRYVDARRKVLLEHCIEGYDKNFWKFTTAAFR</sequence>
<evidence type="ECO:0000256" key="9">
    <source>
        <dbReference type="ARBA" id="ARBA00022833"/>
    </source>
</evidence>
<dbReference type="Pfam" id="PF22191">
    <property type="entry name" value="IBR_1"/>
    <property type="match status" value="1"/>
</dbReference>
<name>A0A2G5VAL9_9PELO</name>
<evidence type="ECO:0000256" key="2">
    <source>
        <dbReference type="ARBA" id="ARBA00005884"/>
    </source>
</evidence>
<dbReference type="GO" id="GO:0061630">
    <property type="term" value="F:ubiquitin protein ligase activity"/>
    <property type="evidence" value="ECO:0007669"/>
    <property type="project" value="UniProtKB-EC"/>
</dbReference>
<dbReference type="EC" id="2.3.2.31" evidence="3"/>
<dbReference type="Proteomes" id="UP000230233">
    <property type="component" value="Chromosome II"/>
</dbReference>
<comment type="similarity">
    <text evidence="2">Belongs to the RBR family. Ariadne subfamily.</text>
</comment>
<dbReference type="InterPro" id="IPR048962">
    <property type="entry name" value="ARIH1-like_UBL"/>
</dbReference>
<evidence type="ECO:0000313" key="13">
    <source>
        <dbReference type="Proteomes" id="UP000230233"/>
    </source>
</evidence>
<evidence type="ECO:0000259" key="11">
    <source>
        <dbReference type="PROSITE" id="PS51873"/>
    </source>
</evidence>
<dbReference type="InterPro" id="IPR031127">
    <property type="entry name" value="E3_UB_ligase_RBR"/>
</dbReference>
<comment type="catalytic activity">
    <reaction evidence="1">
        <text>[E2 ubiquitin-conjugating enzyme]-S-ubiquitinyl-L-cysteine + [acceptor protein]-L-lysine = [E2 ubiquitin-conjugating enzyme]-L-cysteine + [acceptor protein]-N(6)-ubiquitinyl-L-lysine.</text>
        <dbReference type="EC" id="2.3.2.31"/>
    </reaction>
</comment>
<dbReference type="InterPro" id="IPR013083">
    <property type="entry name" value="Znf_RING/FYVE/PHD"/>
</dbReference>
<dbReference type="GO" id="GO:0008270">
    <property type="term" value="F:zinc ion binding"/>
    <property type="evidence" value="ECO:0007669"/>
    <property type="project" value="UniProtKB-KW"/>
</dbReference>
<feature type="domain" description="RING-type" evidence="11">
    <location>
        <begin position="106"/>
        <end position="309"/>
    </location>
</feature>
<dbReference type="SMART" id="SM00647">
    <property type="entry name" value="IBR"/>
    <property type="match status" value="2"/>
</dbReference>
<dbReference type="InterPro" id="IPR017907">
    <property type="entry name" value="Znf_RING_CS"/>
</dbReference>
<accession>A0A2G5VAL9</accession>
<feature type="region of interest" description="Disordered" evidence="10">
    <location>
        <begin position="1"/>
        <end position="20"/>
    </location>
</feature>
<dbReference type="Gene3D" id="1.20.120.1750">
    <property type="match status" value="1"/>
</dbReference>
<evidence type="ECO:0000256" key="1">
    <source>
        <dbReference type="ARBA" id="ARBA00001798"/>
    </source>
</evidence>
<dbReference type="SUPFAM" id="SSF57850">
    <property type="entry name" value="RING/U-box"/>
    <property type="match status" value="3"/>
</dbReference>
<evidence type="ECO:0000256" key="5">
    <source>
        <dbReference type="ARBA" id="ARBA00022723"/>
    </source>
</evidence>
<evidence type="ECO:0000313" key="12">
    <source>
        <dbReference type="EMBL" id="PIC48835.1"/>
    </source>
</evidence>
<dbReference type="AlphaFoldDB" id="A0A2G5VAL9"/>
<keyword evidence="6" id="KW-0677">Repeat</keyword>
<evidence type="ECO:0000256" key="6">
    <source>
        <dbReference type="ARBA" id="ARBA00022737"/>
    </source>
</evidence>
<keyword evidence="5" id="KW-0479">Metal-binding</keyword>
<dbReference type="FunFam" id="1.20.120.1750:FF:000007">
    <property type="entry name" value="RBR-type E3 ubiquitin transferase"/>
    <property type="match status" value="1"/>
</dbReference>
<evidence type="ECO:0000256" key="3">
    <source>
        <dbReference type="ARBA" id="ARBA00012251"/>
    </source>
</evidence>
<dbReference type="Pfam" id="PF19422">
    <property type="entry name" value="Ariadne"/>
    <property type="match status" value="1"/>
</dbReference>